<proteinExistence type="inferred from homology"/>
<dbReference type="RefSeq" id="WP_238712028.1">
    <property type="nucleotide sequence ID" value="NZ_JAEPBH010000002.1"/>
</dbReference>
<dbReference type="CDD" id="cd01146">
    <property type="entry name" value="FhuD"/>
    <property type="match status" value="1"/>
</dbReference>
<keyword evidence="3" id="KW-0813">Transport</keyword>
<keyword evidence="9" id="KW-1185">Reference proteome</keyword>
<keyword evidence="4" id="KW-0410">Iron transport</keyword>
<keyword evidence="5 6" id="KW-0732">Signal</keyword>
<dbReference type="InterPro" id="IPR002491">
    <property type="entry name" value="ABC_transptr_periplasmic_BD"/>
</dbReference>
<evidence type="ECO:0000256" key="6">
    <source>
        <dbReference type="SAM" id="SignalP"/>
    </source>
</evidence>
<dbReference type="GO" id="GO:0030288">
    <property type="term" value="C:outer membrane-bounded periplasmic space"/>
    <property type="evidence" value="ECO:0007669"/>
    <property type="project" value="TreeGrafter"/>
</dbReference>
<evidence type="ECO:0000313" key="9">
    <source>
        <dbReference type="Proteomes" id="UP000659047"/>
    </source>
</evidence>
<protein>
    <submittedName>
        <fullName evidence="8">Fe(3+)-hydroxamate ABC transporter substrate-binding protein FhuD</fullName>
    </submittedName>
</protein>
<feature type="domain" description="Fe/B12 periplasmic-binding" evidence="7">
    <location>
        <begin position="36"/>
        <end position="295"/>
    </location>
</feature>
<dbReference type="GO" id="GO:1901678">
    <property type="term" value="P:iron coordination entity transport"/>
    <property type="evidence" value="ECO:0007669"/>
    <property type="project" value="UniProtKB-ARBA"/>
</dbReference>
<evidence type="ECO:0000313" key="8">
    <source>
        <dbReference type="EMBL" id="MBK4714022.1"/>
    </source>
</evidence>
<dbReference type="PROSITE" id="PS50983">
    <property type="entry name" value="FE_B12_PBP"/>
    <property type="match status" value="1"/>
</dbReference>
<feature type="signal peptide" evidence="6">
    <location>
        <begin position="1"/>
        <end position="29"/>
    </location>
</feature>
<comment type="caution">
    <text evidence="8">The sequence shown here is derived from an EMBL/GenBank/DDBJ whole genome shotgun (WGS) entry which is preliminary data.</text>
</comment>
<evidence type="ECO:0000256" key="5">
    <source>
        <dbReference type="ARBA" id="ARBA00022729"/>
    </source>
</evidence>
<keyword evidence="4" id="KW-0406">Ion transport</keyword>
<comment type="subcellular location">
    <subcellularLocation>
        <location evidence="1">Cell envelope</location>
    </subcellularLocation>
</comment>
<evidence type="ECO:0000256" key="4">
    <source>
        <dbReference type="ARBA" id="ARBA00022496"/>
    </source>
</evidence>
<organism evidence="8 9">
    <name type="scientific">Tenebrionibacter intestinalis</name>
    <dbReference type="NCBI Taxonomy" id="2799638"/>
    <lineage>
        <taxon>Bacteria</taxon>
        <taxon>Pseudomonadati</taxon>
        <taxon>Pseudomonadota</taxon>
        <taxon>Gammaproteobacteria</taxon>
        <taxon>Enterobacterales</taxon>
        <taxon>Enterobacteriaceae</taxon>
        <taxon>Tenebrionibacter/Tenebrionicola group</taxon>
        <taxon>Tenebrionibacter</taxon>
    </lineage>
</organism>
<dbReference type="InterPro" id="IPR051313">
    <property type="entry name" value="Bact_iron-sidero_bind"/>
</dbReference>
<name>A0A8K0UZY3_9ENTR</name>
<evidence type="ECO:0000256" key="1">
    <source>
        <dbReference type="ARBA" id="ARBA00004196"/>
    </source>
</evidence>
<dbReference type="Pfam" id="PF01497">
    <property type="entry name" value="Peripla_BP_2"/>
    <property type="match status" value="1"/>
</dbReference>
<comment type="similarity">
    <text evidence="2">Belongs to the bacterial solute-binding protein 8 family.</text>
</comment>
<gene>
    <name evidence="8" type="primary">fhuD</name>
    <name evidence="8" type="ORF">JJB97_01480</name>
</gene>
<keyword evidence="4" id="KW-0408">Iron</keyword>
<dbReference type="Gene3D" id="3.40.50.1980">
    <property type="entry name" value="Nitrogenase molybdenum iron protein domain"/>
    <property type="match status" value="2"/>
</dbReference>
<evidence type="ECO:0000256" key="2">
    <source>
        <dbReference type="ARBA" id="ARBA00008814"/>
    </source>
</evidence>
<dbReference type="NCBIfam" id="NF007864">
    <property type="entry name" value="PRK10576.1"/>
    <property type="match status" value="1"/>
</dbReference>
<evidence type="ECO:0000256" key="3">
    <source>
        <dbReference type="ARBA" id="ARBA00022448"/>
    </source>
</evidence>
<dbReference type="EMBL" id="JAEPBH010000002">
    <property type="protein sequence ID" value="MBK4714022.1"/>
    <property type="molecule type" value="Genomic_DNA"/>
</dbReference>
<feature type="chain" id="PRO_5035462651" evidence="6">
    <location>
        <begin position="30"/>
        <end position="295"/>
    </location>
</feature>
<sequence length="295" mass="32783">MFDFTLSRRRLLALAALSPLLTAPGVSRAATPDLRRIVALEWLPVELLLALGVMPLAVADARNYRLWVGEPALPPEVIDVGLRTEPNLELLSQLRASLIVYSAGYGPSVEKIERIAPGMGIRFSDGSRPLSSARRSLTELGERLDLRLRVRAHLNQFDAFIESGKTRFAPWRGRPILLMSLMDARHALIIGKNSLFQQVMDTLGLENAWSGEVNFWGSAVVGLERLAAVDAEQVVCFAHGDDAQMSQVAATPLWQAMPFVRKDRFTRVQPVWFYGATLSAMHFCRVLDRALRGHS</sequence>
<dbReference type="SUPFAM" id="SSF53807">
    <property type="entry name" value="Helical backbone' metal receptor"/>
    <property type="match status" value="1"/>
</dbReference>
<reference evidence="8" key="1">
    <citation type="submission" date="2021-01" db="EMBL/GenBank/DDBJ databases">
        <title>Intestinitalea alba gen. nov., sp. nov., a novel genus of the family Enterobacteriaceae, isolated from the gut of the plastic-eating mealworm Tenebrio molitor L.</title>
        <authorList>
            <person name="Yang Y."/>
        </authorList>
    </citation>
    <scope>NUCLEOTIDE SEQUENCE</scope>
    <source>
        <strain evidence="8">BIT-L3</strain>
    </source>
</reference>
<dbReference type="PRINTS" id="PR01715">
    <property type="entry name" value="FERRIBNDNGPP"/>
</dbReference>
<dbReference type="PANTHER" id="PTHR30532:SF1">
    <property type="entry name" value="IRON(3+)-HYDROXAMATE-BINDING PROTEIN FHUD"/>
    <property type="match status" value="1"/>
</dbReference>
<dbReference type="AlphaFoldDB" id="A0A8K0UZY3"/>
<dbReference type="Proteomes" id="UP000659047">
    <property type="component" value="Unassembled WGS sequence"/>
</dbReference>
<evidence type="ECO:0000259" key="7">
    <source>
        <dbReference type="PROSITE" id="PS50983"/>
    </source>
</evidence>
<accession>A0A8K0UZY3</accession>
<dbReference type="PANTHER" id="PTHR30532">
    <property type="entry name" value="IRON III DICITRATE-BINDING PERIPLASMIC PROTEIN"/>
    <property type="match status" value="1"/>
</dbReference>